<reference evidence="2 3" key="1">
    <citation type="submission" date="2012-08" db="EMBL/GenBank/DDBJ databases">
        <title>Oryza genome evolution.</title>
        <authorList>
            <person name="Wing R.A."/>
        </authorList>
    </citation>
    <scope>NUCLEOTIDE SEQUENCE</scope>
</reference>
<feature type="region of interest" description="Disordered" evidence="1">
    <location>
        <begin position="1"/>
        <end position="25"/>
    </location>
</feature>
<dbReference type="Gramene" id="LPERR10G11290.1">
    <property type="protein sequence ID" value="LPERR10G11290.1"/>
    <property type="gene ID" value="LPERR10G11290"/>
</dbReference>
<name>A0A0D9XL89_9ORYZ</name>
<organism evidence="2 3">
    <name type="scientific">Leersia perrieri</name>
    <dbReference type="NCBI Taxonomy" id="77586"/>
    <lineage>
        <taxon>Eukaryota</taxon>
        <taxon>Viridiplantae</taxon>
        <taxon>Streptophyta</taxon>
        <taxon>Embryophyta</taxon>
        <taxon>Tracheophyta</taxon>
        <taxon>Spermatophyta</taxon>
        <taxon>Magnoliopsida</taxon>
        <taxon>Liliopsida</taxon>
        <taxon>Poales</taxon>
        <taxon>Poaceae</taxon>
        <taxon>BOP clade</taxon>
        <taxon>Oryzoideae</taxon>
        <taxon>Oryzeae</taxon>
        <taxon>Oryzinae</taxon>
        <taxon>Leersia</taxon>
    </lineage>
</organism>
<evidence type="ECO:0000313" key="2">
    <source>
        <dbReference type="EnsemblPlants" id="LPERR10G11290.1"/>
    </source>
</evidence>
<dbReference type="EnsemblPlants" id="LPERR10G11290.1">
    <property type="protein sequence ID" value="LPERR10G11290.1"/>
    <property type="gene ID" value="LPERR10G11290"/>
</dbReference>
<dbReference type="AlphaFoldDB" id="A0A0D9XL89"/>
<reference evidence="3" key="2">
    <citation type="submission" date="2013-12" db="EMBL/GenBank/DDBJ databases">
        <authorList>
            <person name="Yu Y."/>
            <person name="Lee S."/>
            <person name="de Baynast K."/>
            <person name="Wissotski M."/>
            <person name="Liu L."/>
            <person name="Talag J."/>
            <person name="Goicoechea J."/>
            <person name="Angelova A."/>
            <person name="Jetty R."/>
            <person name="Kudrna D."/>
            <person name="Golser W."/>
            <person name="Rivera L."/>
            <person name="Zhang J."/>
            <person name="Wing R."/>
        </authorList>
    </citation>
    <scope>NUCLEOTIDE SEQUENCE</scope>
</reference>
<feature type="region of interest" description="Disordered" evidence="1">
    <location>
        <begin position="44"/>
        <end position="84"/>
    </location>
</feature>
<accession>A0A0D9XL89</accession>
<evidence type="ECO:0000313" key="3">
    <source>
        <dbReference type="Proteomes" id="UP000032180"/>
    </source>
</evidence>
<feature type="compositionally biased region" description="Low complexity" evidence="1">
    <location>
        <begin position="48"/>
        <end position="58"/>
    </location>
</feature>
<evidence type="ECO:0000256" key="1">
    <source>
        <dbReference type="SAM" id="MobiDB-lite"/>
    </source>
</evidence>
<sequence length="84" mass="9065">MPPHSEQDENHEIDQGDEEVEKGMRVPALLNHGSWRMSVPRLWTMQGPGTAAPAPAAGADEDESSAAPPPLLPRICADNERRAA</sequence>
<keyword evidence="3" id="KW-1185">Reference proteome</keyword>
<dbReference type="Proteomes" id="UP000032180">
    <property type="component" value="Chromosome 10"/>
</dbReference>
<dbReference type="HOGENOM" id="CLU_2530725_0_0_1"/>
<proteinExistence type="predicted"/>
<reference evidence="2" key="3">
    <citation type="submission" date="2015-04" db="UniProtKB">
        <authorList>
            <consortium name="EnsemblPlants"/>
        </authorList>
    </citation>
    <scope>IDENTIFICATION</scope>
</reference>
<protein>
    <submittedName>
        <fullName evidence="2">Uncharacterized protein</fullName>
    </submittedName>
</protein>
<feature type="compositionally biased region" description="Basic and acidic residues" evidence="1">
    <location>
        <begin position="1"/>
        <end position="14"/>
    </location>
</feature>